<sequence>MEITTRPPTDAAFIVRADPKAQAKVFGAMGLIGALVLLGGLVSLAFDWKSLVAWGLSVVGLATLVHTLLEYRRQTTFPVLAVTPKAIWFRIGVKHLAGVPWSDVTDVRTSTHGGYWFVLVDADDAAAELASHAKLWQRTAPARQAHGTPFALTDGGKDKSRWQIIAGINASRPGHEASDGNAIDDSSTL</sequence>
<comment type="caution">
    <text evidence="2">The sequence shown here is derived from an EMBL/GenBank/DDBJ whole genome shotgun (WGS) entry which is preliminary data.</text>
</comment>
<keyword evidence="1" id="KW-0812">Transmembrane</keyword>
<evidence type="ECO:0000313" key="2">
    <source>
        <dbReference type="EMBL" id="GLZ76461.1"/>
    </source>
</evidence>
<feature type="transmembrane region" description="Helical" evidence="1">
    <location>
        <begin position="25"/>
        <end position="45"/>
    </location>
</feature>
<feature type="transmembrane region" description="Helical" evidence="1">
    <location>
        <begin position="51"/>
        <end position="69"/>
    </location>
</feature>
<evidence type="ECO:0000256" key="1">
    <source>
        <dbReference type="SAM" id="Phobius"/>
    </source>
</evidence>
<proteinExistence type="predicted"/>
<dbReference type="EMBL" id="BSTX01000001">
    <property type="protein sequence ID" value="GLZ76461.1"/>
    <property type="molecule type" value="Genomic_DNA"/>
</dbReference>
<keyword evidence="1" id="KW-1133">Transmembrane helix</keyword>
<accession>A0A9W6W8G7</accession>
<dbReference type="RefSeq" id="WP_285661639.1">
    <property type="nucleotide sequence ID" value="NZ_BSTX01000001.1"/>
</dbReference>
<reference evidence="2" key="1">
    <citation type="submission" date="2023-03" db="EMBL/GenBank/DDBJ databases">
        <title>Actinorhabdospora filicis NBRC 111898.</title>
        <authorList>
            <person name="Ichikawa N."/>
            <person name="Sato H."/>
            <person name="Tonouchi N."/>
        </authorList>
    </citation>
    <scope>NUCLEOTIDE SEQUENCE</scope>
    <source>
        <strain evidence="2">NBRC 111898</strain>
    </source>
</reference>
<dbReference type="AlphaFoldDB" id="A0A9W6W8G7"/>
<evidence type="ECO:0008006" key="4">
    <source>
        <dbReference type="Google" id="ProtNLM"/>
    </source>
</evidence>
<dbReference type="Proteomes" id="UP001165079">
    <property type="component" value="Unassembled WGS sequence"/>
</dbReference>
<protein>
    <recommendedName>
        <fullName evidence="4">PH domain-containing protein</fullName>
    </recommendedName>
</protein>
<keyword evidence="3" id="KW-1185">Reference proteome</keyword>
<name>A0A9W6W8G7_9ACTN</name>
<gene>
    <name evidence="2" type="ORF">Afil01_12680</name>
</gene>
<evidence type="ECO:0000313" key="3">
    <source>
        <dbReference type="Proteomes" id="UP001165079"/>
    </source>
</evidence>
<organism evidence="2 3">
    <name type="scientific">Actinorhabdospora filicis</name>
    <dbReference type="NCBI Taxonomy" id="1785913"/>
    <lineage>
        <taxon>Bacteria</taxon>
        <taxon>Bacillati</taxon>
        <taxon>Actinomycetota</taxon>
        <taxon>Actinomycetes</taxon>
        <taxon>Micromonosporales</taxon>
        <taxon>Micromonosporaceae</taxon>
        <taxon>Actinorhabdospora</taxon>
    </lineage>
</organism>
<keyword evidence="1" id="KW-0472">Membrane</keyword>